<feature type="transmembrane region" description="Helical" evidence="6">
    <location>
        <begin position="119"/>
        <end position="141"/>
    </location>
</feature>
<protein>
    <submittedName>
        <fullName evidence="7">Threonine/homoserine/homoserine lactone efflux protein</fullName>
    </submittedName>
</protein>
<evidence type="ECO:0000256" key="1">
    <source>
        <dbReference type="ARBA" id="ARBA00004651"/>
    </source>
</evidence>
<feature type="transmembrane region" description="Helical" evidence="6">
    <location>
        <begin position="45"/>
        <end position="64"/>
    </location>
</feature>
<reference evidence="7 8" key="1">
    <citation type="submission" date="2016-10" db="EMBL/GenBank/DDBJ databases">
        <authorList>
            <person name="de Groot N.N."/>
        </authorList>
    </citation>
    <scope>NUCLEOTIDE SEQUENCE [LARGE SCALE GENOMIC DNA]</scope>
    <source>
        <strain evidence="7 8">DSM 17890</strain>
    </source>
</reference>
<dbReference type="PANTHER" id="PTHR30086:SF20">
    <property type="entry name" value="ARGININE EXPORTER PROTEIN ARGO-RELATED"/>
    <property type="match status" value="1"/>
</dbReference>
<dbReference type="Pfam" id="PF01810">
    <property type="entry name" value="LysE"/>
    <property type="match status" value="1"/>
</dbReference>
<evidence type="ECO:0000256" key="2">
    <source>
        <dbReference type="ARBA" id="ARBA00022475"/>
    </source>
</evidence>
<keyword evidence="8" id="KW-1185">Reference proteome</keyword>
<dbReference type="Proteomes" id="UP000199118">
    <property type="component" value="Unassembled WGS sequence"/>
</dbReference>
<evidence type="ECO:0000313" key="8">
    <source>
        <dbReference type="Proteomes" id="UP000199118"/>
    </source>
</evidence>
<keyword evidence="2" id="KW-1003">Cell membrane</keyword>
<dbReference type="STRING" id="356660.SAMN05444336_103221"/>
<evidence type="ECO:0000256" key="6">
    <source>
        <dbReference type="SAM" id="Phobius"/>
    </source>
</evidence>
<dbReference type="GO" id="GO:0005886">
    <property type="term" value="C:plasma membrane"/>
    <property type="evidence" value="ECO:0007669"/>
    <property type="project" value="UniProtKB-SubCell"/>
</dbReference>
<dbReference type="InterPro" id="IPR001123">
    <property type="entry name" value="LeuE-type"/>
</dbReference>
<gene>
    <name evidence="7" type="ORF">SAMN05444336_103221</name>
</gene>
<feature type="transmembrane region" description="Helical" evidence="6">
    <location>
        <begin position="6"/>
        <end position="33"/>
    </location>
</feature>
<name>A0A1H2YQQ3_9RHOB</name>
<evidence type="ECO:0000256" key="5">
    <source>
        <dbReference type="ARBA" id="ARBA00023136"/>
    </source>
</evidence>
<dbReference type="OrthoDB" id="9804822at2"/>
<sequence>MDLGLWLSFAAASAVLVAIPGPTVMLVVGFALGEGRRSVAATAPGVALGDLIATACSLLGLGALMAASGAVFAVVKFAGAAYLVWLGARMLWGARHGSGAPRAQALRASASRAKMFRQAFLVTLLNPKALVFFVAFAPQFIDPTAAYPPQAAILVATFTALGAVNAVLWGLAAGEMRARFARPGAMALAERIGGASLIGAGALTALTSRA</sequence>
<accession>A0A1H2YQQ3</accession>
<dbReference type="GO" id="GO:0015171">
    <property type="term" value="F:amino acid transmembrane transporter activity"/>
    <property type="evidence" value="ECO:0007669"/>
    <property type="project" value="TreeGrafter"/>
</dbReference>
<evidence type="ECO:0000256" key="4">
    <source>
        <dbReference type="ARBA" id="ARBA00022989"/>
    </source>
</evidence>
<feature type="transmembrane region" description="Helical" evidence="6">
    <location>
        <begin position="153"/>
        <end position="172"/>
    </location>
</feature>
<evidence type="ECO:0000313" key="7">
    <source>
        <dbReference type="EMBL" id="SDX07573.1"/>
    </source>
</evidence>
<evidence type="ECO:0000256" key="3">
    <source>
        <dbReference type="ARBA" id="ARBA00022692"/>
    </source>
</evidence>
<keyword evidence="4 6" id="KW-1133">Transmembrane helix</keyword>
<keyword evidence="3 6" id="KW-0812">Transmembrane</keyword>
<feature type="transmembrane region" description="Helical" evidence="6">
    <location>
        <begin position="70"/>
        <end position="92"/>
    </location>
</feature>
<keyword evidence="5 6" id="KW-0472">Membrane</keyword>
<dbReference type="AlphaFoldDB" id="A0A1H2YQQ3"/>
<dbReference type="RefSeq" id="WP_092681481.1">
    <property type="nucleotide sequence ID" value="NZ_FNMZ01000003.1"/>
</dbReference>
<dbReference type="PANTHER" id="PTHR30086">
    <property type="entry name" value="ARGININE EXPORTER PROTEIN ARGO"/>
    <property type="match status" value="1"/>
</dbReference>
<comment type="subcellular location">
    <subcellularLocation>
        <location evidence="1">Cell membrane</location>
        <topology evidence="1">Multi-pass membrane protein</topology>
    </subcellularLocation>
</comment>
<dbReference type="EMBL" id="FNMZ01000003">
    <property type="protein sequence ID" value="SDX07573.1"/>
    <property type="molecule type" value="Genomic_DNA"/>
</dbReference>
<organism evidence="7 8">
    <name type="scientific">Albimonas donghaensis</name>
    <dbReference type="NCBI Taxonomy" id="356660"/>
    <lineage>
        <taxon>Bacteria</taxon>
        <taxon>Pseudomonadati</taxon>
        <taxon>Pseudomonadota</taxon>
        <taxon>Alphaproteobacteria</taxon>
        <taxon>Rhodobacterales</taxon>
        <taxon>Paracoccaceae</taxon>
        <taxon>Albimonas</taxon>
    </lineage>
</organism>
<dbReference type="PIRSF" id="PIRSF006324">
    <property type="entry name" value="LeuE"/>
    <property type="match status" value="1"/>
</dbReference>
<proteinExistence type="predicted"/>